<organism evidence="11 12">
    <name type="scientific">Candidatus Collierbacteria bacterium RIFCSPHIGHO2_02_FULL_49_10</name>
    <dbReference type="NCBI Taxonomy" id="1817723"/>
    <lineage>
        <taxon>Bacteria</taxon>
        <taxon>Candidatus Collieribacteriota</taxon>
    </lineage>
</organism>
<dbReference type="GO" id="GO:0019843">
    <property type="term" value="F:rRNA binding"/>
    <property type="evidence" value="ECO:0007669"/>
    <property type="project" value="UniProtKB-UniRule"/>
</dbReference>
<name>A0A1F5EWM7_9BACT</name>
<dbReference type="InterPro" id="IPR022801">
    <property type="entry name" value="Ribosomal_uS4"/>
</dbReference>
<evidence type="ECO:0000259" key="10">
    <source>
        <dbReference type="SMART" id="SM01390"/>
    </source>
</evidence>
<protein>
    <recommendedName>
        <fullName evidence="6 7">Small ribosomal subunit protein uS4</fullName>
    </recommendedName>
</protein>
<dbReference type="AlphaFoldDB" id="A0A1F5EWM7"/>
<evidence type="ECO:0000256" key="8">
    <source>
        <dbReference type="RuleBase" id="RU003699"/>
    </source>
</evidence>
<evidence type="ECO:0000256" key="4">
    <source>
        <dbReference type="ARBA" id="ARBA00022980"/>
    </source>
</evidence>
<dbReference type="Pfam" id="PF01479">
    <property type="entry name" value="S4"/>
    <property type="match status" value="1"/>
</dbReference>
<comment type="caution">
    <text evidence="11">The sequence shown here is derived from an EMBL/GenBank/DDBJ whole genome shotgun (WGS) entry which is preliminary data.</text>
</comment>
<dbReference type="CDD" id="cd00165">
    <property type="entry name" value="S4"/>
    <property type="match status" value="1"/>
</dbReference>
<comment type="function">
    <text evidence="7">One of the primary rRNA binding proteins, it binds directly to 16S rRNA where it nucleates assembly of the body of the 30S subunit.</text>
</comment>
<evidence type="ECO:0000256" key="5">
    <source>
        <dbReference type="ARBA" id="ARBA00023274"/>
    </source>
</evidence>
<evidence type="ECO:0000256" key="7">
    <source>
        <dbReference type="HAMAP-Rule" id="MF_01306"/>
    </source>
</evidence>
<dbReference type="GO" id="GO:0003735">
    <property type="term" value="F:structural constituent of ribosome"/>
    <property type="evidence" value="ECO:0007669"/>
    <property type="project" value="InterPro"/>
</dbReference>
<dbReference type="PROSITE" id="PS50889">
    <property type="entry name" value="S4"/>
    <property type="match status" value="1"/>
</dbReference>
<comment type="function">
    <text evidence="7">With S5 and S12 plays an important role in translational accuracy.</text>
</comment>
<proteinExistence type="inferred from homology"/>
<dbReference type="EMBL" id="MFAH01000016">
    <property type="protein sequence ID" value="OGD71792.1"/>
    <property type="molecule type" value="Genomic_DNA"/>
</dbReference>
<comment type="subunit">
    <text evidence="7">Part of the 30S ribosomal subunit. Contacts protein S5. The interaction surface between S4 and S5 is involved in control of translational fidelity.</text>
</comment>
<dbReference type="Pfam" id="PF00163">
    <property type="entry name" value="Ribosomal_S4"/>
    <property type="match status" value="1"/>
</dbReference>
<keyword evidence="5 7" id="KW-0687">Ribonucleoprotein</keyword>
<evidence type="ECO:0000313" key="12">
    <source>
        <dbReference type="Proteomes" id="UP000177390"/>
    </source>
</evidence>
<evidence type="ECO:0000256" key="2">
    <source>
        <dbReference type="ARBA" id="ARBA00022730"/>
    </source>
</evidence>
<evidence type="ECO:0000256" key="6">
    <source>
        <dbReference type="ARBA" id="ARBA00035254"/>
    </source>
</evidence>
<dbReference type="NCBIfam" id="TIGR01017">
    <property type="entry name" value="rpsD_bact"/>
    <property type="match status" value="1"/>
</dbReference>
<dbReference type="Proteomes" id="UP000177390">
    <property type="component" value="Unassembled WGS sequence"/>
</dbReference>
<dbReference type="InterPro" id="IPR018079">
    <property type="entry name" value="Ribosomal_uS4_CS"/>
</dbReference>
<dbReference type="PANTHER" id="PTHR11831:SF4">
    <property type="entry name" value="SMALL RIBOSOMAL SUBUNIT PROTEIN US4M"/>
    <property type="match status" value="1"/>
</dbReference>
<gene>
    <name evidence="7" type="primary">rpsD</name>
    <name evidence="11" type="ORF">A3D09_00400</name>
</gene>
<dbReference type="SUPFAM" id="SSF55174">
    <property type="entry name" value="Alpha-L RNA-binding motif"/>
    <property type="match status" value="1"/>
</dbReference>
<dbReference type="InterPro" id="IPR002942">
    <property type="entry name" value="S4_RNA-bd"/>
</dbReference>
<evidence type="ECO:0000313" key="11">
    <source>
        <dbReference type="EMBL" id="OGD71792.1"/>
    </source>
</evidence>
<dbReference type="HAMAP" id="MF_01306_B">
    <property type="entry name" value="Ribosomal_uS4_B"/>
    <property type="match status" value="1"/>
</dbReference>
<dbReference type="InterPro" id="IPR036986">
    <property type="entry name" value="S4_RNA-bd_sf"/>
</dbReference>
<dbReference type="PANTHER" id="PTHR11831">
    <property type="entry name" value="30S 40S RIBOSOMAL PROTEIN"/>
    <property type="match status" value="1"/>
</dbReference>
<evidence type="ECO:0000256" key="1">
    <source>
        <dbReference type="ARBA" id="ARBA00007465"/>
    </source>
</evidence>
<dbReference type="InterPro" id="IPR005709">
    <property type="entry name" value="Ribosomal_uS4_bac-type"/>
</dbReference>
<keyword evidence="2 7" id="KW-0699">rRNA-binding</keyword>
<keyword evidence="4 7" id="KW-0689">Ribosomal protein</keyword>
<evidence type="ECO:0000256" key="3">
    <source>
        <dbReference type="ARBA" id="ARBA00022884"/>
    </source>
</evidence>
<dbReference type="GO" id="GO:0042274">
    <property type="term" value="P:ribosomal small subunit biogenesis"/>
    <property type="evidence" value="ECO:0007669"/>
    <property type="project" value="TreeGrafter"/>
</dbReference>
<dbReference type="SMART" id="SM01390">
    <property type="entry name" value="Ribosomal_S4"/>
    <property type="match status" value="1"/>
</dbReference>
<dbReference type="Gene3D" id="1.10.1050.10">
    <property type="entry name" value="Ribosomal Protein S4 Delta 41, Chain A, domain 1"/>
    <property type="match status" value="1"/>
</dbReference>
<sequence>MAKYTDAKCRLCRREGVKLFLKGARCYSPKCPIERRGGQIPGQHGKKQGRPRLSGYGIQLREKQKAKRFYGILESQFHRYYEESIKSPENTGEVLMQLLETRLDNLVYRLGLTGSRSLARQLVSHGNVLVNGKKIDVPSYGVKPGQVVSVSPRGAKINFVVEALKVENFVLPGWLSRKAVVGKIERFPSRAEIASDIKENLIIEFYSR</sequence>
<feature type="domain" description="RNA-binding S4" evidence="9">
    <location>
        <begin position="101"/>
        <end position="165"/>
    </location>
</feature>
<dbReference type="FunFam" id="3.10.290.10:FF:000001">
    <property type="entry name" value="30S ribosomal protein S4"/>
    <property type="match status" value="1"/>
</dbReference>
<dbReference type="InterPro" id="IPR001912">
    <property type="entry name" value="Ribosomal_uS4_N"/>
</dbReference>
<reference evidence="11 12" key="1">
    <citation type="journal article" date="2016" name="Nat. Commun.">
        <title>Thousands of microbial genomes shed light on interconnected biogeochemical processes in an aquifer system.</title>
        <authorList>
            <person name="Anantharaman K."/>
            <person name="Brown C.T."/>
            <person name="Hug L.A."/>
            <person name="Sharon I."/>
            <person name="Castelle C.J."/>
            <person name="Probst A.J."/>
            <person name="Thomas B.C."/>
            <person name="Singh A."/>
            <person name="Wilkins M.J."/>
            <person name="Karaoz U."/>
            <person name="Brodie E.L."/>
            <person name="Williams K.H."/>
            <person name="Hubbard S.S."/>
            <person name="Banfield J.F."/>
        </authorList>
    </citation>
    <scope>NUCLEOTIDE SEQUENCE [LARGE SCALE GENOMIC DNA]</scope>
</reference>
<dbReference type="Gene3D" id="3.10.290.10">
    <property type="entry name" value="RNA-binding S4 domain"/>
    <property type="match status" value="1"/>
</dbReference>
<keyword evidence="3 7" id="KW-0694">RNA-binding</keyword>
<dbReference type="NCBIfam" id="NF003717">
    <property type="entry name" value="PRK05327.1"/>
    <property type="match status" value="1"/>
</dbReference>
<feature type="domain" description="Small ribosomal subunit protein uS4 N-terminal" evidence="10">
    <location>
        <begin position="3"/>
        <end position="100"/>
    </location>
</feature>
<dbReference type="GO" id="GO:0015935">
    <property type="term" value="C:small ribosomal subunit"/>
    <property type="evidence" value="ECO:0007669"/>
    <property type="project" value="InterPro"/>
</dbReference>
<accession>A0A1F5EWM7</accession>
<dbReference type="GO" id="GO:0006412">
    <property type="term" value="P:translation"/>
    <property type="evidence" value="ECO:0007669"/>
    <property type="project" value="UniProtKB-UniRule"/>
</dbReference>
<comment type="similarity">
    <text evidence="1 7 8">Belongs to the universal ribosomal protein uS4 family.</text>
</comment>
<dbReference type="PROSITE" id="PS00632">
    <property type="entry name" value="RIBOSOMAL_S4"/>
    <property type="match status" value="1"/>
</dbReference>
<dbReference type="SMART" id="SM00363">
    <property type="entry name" value="S4"/>
    <property type="match status" value="1"/>
</dbReference>
<evidence type="ECO:0000259" key="9">
    <source>
        <dbReference type="SMART" id="SM00363"/>
    </source>
</evidence>